<dbReference type="Pfam" id="PF08002">
    <property type="entry name" value="DUF1697"/>
    <property type="match status" value="1"/>
</dbReference>
<evidence type="ECO:0008006" key="3">
    <source>
        <dbReference type="Google" id="ProtNLM"/>
    </source>
</evidence>
<dbReference type="EMBL" id="PEZY01000012">
    <property type="protein sequence ID" value="PIS06059.1"/>
    <property type="molecule type" value="Genomic_DNA"/>
</dbReference>
<dbReference type="PANTHER" id="PTHR36439">
    <property type="entry name" value="BLL4334 PROTEIN"/>
    <property type="match status" value="1"/>
</dbReference>
<dbReference type="InterPro" id="IPR012545">
    <property type="entry name" value="DUF1697"/>
</dbReference>
<gene>
    <name evidence="1" type="ORF">COT80_04825</name>
</gene>
<accession>A0A2H0W3X1</accession>
<name>A0A2H0W3X1_9BACT</name>
<dbReference type="Gene3D" id="3.30.70.1260">
    <property type="entry name" value="bacterial protein sp0830 like"/>
    <property type="match status" value="1"/>
</dbReference>
<organism evidence="1 2">
    <name type="scientific">Candidatus Buchananbacteria bacterium CG10_big_fil_rev_8_21_14_0_10_33_19</name>
    <dbReference type="NCBI Taxonomy" id="1974525"/>
    <lineage>
        <taxon>Bacteria</taxon>
        <taxon>Candidatus Buchananiibacteriota</taxon>
    </lineage>
</organism>
<reference evidence="2" key="1">
    <citation type="submission" date="2017-09" db="EMBL/GenBank/DDBJ databases">
        <title>Depth-based differentiation of microbial function through sediment-hosted aquifers and enrichment of novel symbionts in the deep terrestrial subsurface.</title>
        <authorList>
            <person name="Probst A.J."/>
            <person name="Ladd B."/>
            <person name="Jarett J.K."/>
            <person name="Geller-Mcgrath D.E."/>
            <person name="Sieber C.M.K."/>
            <person name="Emerson J.B."/>
            <person name="Anantharaman K."/>
            <person name="Thomas B.C."/>
            <person name="Malmstrom R."/>
            <person name="Stieglmeier M."/>
            <person name="Klingl A."/>
            <person name="Woyke T."/>
            <person name="Ryan C.M."/>
            <person name="Banfield J.F."/>
        </authorList>
    </citation>
    <scope>NUCLEOTIDE SEQUENCE [LARGE SCALE GENOMIC DNA]</scope>
</reference>
<evidence type="ECO:0000313" key="1">
    <source>
        <dbReference type="EMBL" id="PIS06059.1"/>
    </source>
</evidence>
<protein>
    <recommendedName>
        <fullName evidence="3">DUF1697 domain-containing protein</fullName>
    </recommendedName>
</protein>
<comment type="caution">
    <text evidence="1">The sequence shown here is derived from an EMBL/GenBank/DDBJ whole genome shotgun (WGS) entry which is preliminary data.</text>
</comment>
<dbReference type="PIRSF" id="PIRSF008502">
    <property type="entry name" value="UCP008502"/>
    <property type="match status" value="1"/>
</dbReference>
<dbReference type="Gene3D" id="3.30.70.1280">
    <property type="entry name" value="SP0830-like domains"/>
    <property type="match status" value="1"/>
</dbReference>
<dbReference type="AlphaFoldDB" id="A0A2H0W3X1"/>
<proteinExistence type="predicted"/>
<sequence length="180" mass="20794">MKTYVALLRGINVGGNNKIEMPKLKKCFESLYCTNVITYINSGNVIFDTKKQDIAEITSEIEKIIKKTFGLNIRVVLRDQNNIEKICSKVPKTWVNDQDHKTDVLFLWEKFANSKTLKLIEINPKVDSLMYVDGAIIWHLKKTDYSKSKMNNFIGSEVYKNMTARNINTVRKLALLMLKN</sequence>
<evidence type="ECO:0000313" key="2">
    <source>
        <dbReference type="Proteomes" id="UP000229056"/>
    </source>
</evidence>
<dbReference type="SUPFAM" id="SSF160379">
    <property type="entry name" value="SP0830-like"/>
    <property type="match status" value="1"/>
</dbReference>
<dbReference type="Proteomes" id="UP000229056">
    <property type="component" value="Unassembled WGS sequence"/>
</dbReference>
<dbReference type="PANTHER" id="PTHR36439:SF1">
    <property type="entry name" value="DUF1697 DOMAIN-CONTAINING PROTEIN"/>
    <property type="match status" value="1"/>
</dbReference>